<reference evidence="2" key="1">
    <citation type="submission" date="2025-08" db="UniProtKB">
        <authorList>
            <consortium name="RefSeq"/>
        </authorList>
    </citation>
    <scope>IDENTIFICATION</scope>
</reference>
<protein>
    <submittedName>
        <fullName evidence="2">Uncharacterized protein LOC120258302</fullName>
    </submittedName>
</protein>
<gene>
    <name evidence="2" type="primary">LOC120258302</name>
</gene>
<evidence type="ECO:0000313" key="2">
    <source>
        <dbReference type="RefSeq" id="XP_039121601.1"/>
    </source>
</evidence>
<dbReference type="RefSeq" id="XP_039121601.1">
    <property type="nucleotide sequence ID" value="XM_039265667.1"/>
</dbReference>
<dbReference type="InterPro" id="IPR004252">
    <property type="entry name" value="Probable_transposase_24"/>
</dbReference>
<dbReference type="AlphaFoldDB" id="A0AB40B2X9"/>
<dbReference type="Proteomes" id="UP001515500">
    <property type="component" value="Chromosome 4"/>
</dbReference>
<organism evidence="1 2">
    <name type="scientific">Dioscorea cayennensis subsp. rotundata</name>
    <name type="common">White Guinea yam</name>
    <name type="synonym">Dioscorea rotundata</name>
    <dbReference type="NCBI Taxonomy" id="55577"/>
    <lineage>
        <taxon>Eukaryota</taxon>
        <taxon>Viridiplantae</taxon>
        <taxon>Streptophyta</taxon>
        <taxon>Embryophyta</taxon>
        <taxon>Tracheophyta</taxon>
        <taxon>Spermatophyta</taxon>
        <taxon>Magnoliopsida</taxon>
        <taxon>Liliopsida</taxon>
        <taxon>Dioscoreales</taxon>
        <taxon>Dioscoreaceae</taxon>
        <taxon>Dioscorea</taxon>
    </lineage>
</organism>
<name>A0AB40B2X9_DIOCR</name>
<evidence type="ECO:0000313" key="1">
    <source>
        <dbReference type="Proteomes" id="UP001515500"/>
    </source>
</evidence>
<keyword evidence="1" id="KW-1185">Reference proteome</keyword>
<accession>A0AB40B2X9</accession>
<proteinExistence type="predicted"/>
<sequence length="184" mass="20880">MAIKMAWQRKAAERYRALMCSLRKGKEKTMHVSDSAWKLWTEAWNSPDFKARVKNLLQIGSVRLEDMDVRLKLGREPLPYELFKVTHTKKGASELIDARSQSIQDRYLELMEQASQTQEGHGEPPIVDEAAVYYEAVGGEKKRRVYGVGSQGSVFYPQISQSLSTGTSSKAVNNEIRELQQTVV</sequence>
<dbReference type="GeneID" id="120258302"/>
<dbReference type="Pfam" id="PF03004">
    <property type="entry name" value="Transposase_24"/>
    <property type="match status" value="1"/>
</dbReference>